<proteinExistence type="predicted"/>
<comment type="caution">
    <text evidence="1">The sequence shown here is derived from an EMBL/GenBank/DDBJ whole genome shotgun (WGS) entry which is preliminary data.</text>
</comment>
<evidence type="ECO:0000313" key="1">
    <source>
        <dbReference type="EMBL" id="MPN10634.1"/>
    </source>
</evidence>
<dbReference type="EMBL" id="VSSQ01056801">
    <property type="protein sequence ID" value="MPN10634.1"/>
    <property type="molecule type" value="Genomic_DNA"/>
</dbReference>
<sequence>MFSDTIYMKEFAAGKVEVPAHDGKEGGNFGVPNAIVIADRNLESESNALLSVCKEKSNRRTADGNLVISALPDSLKNKPMFSVPRGVGSAPGAAYSVTLDKPAKAYLLVHDRGTTAIPDGWTKEEGKVSWKSGNMPFTDSVYSWEVPAGKLEIPAHNGKEGNAFGIPNAVVVDYR</sequence>
<reference evidence="1" key="1">
    <citation type="submission" date="2019-08" db="EMBL/GenBank/DDBJ databases">
        <authorList>
            <person name="Kucharzyk K."/>
            <person name="Murdoch R.W."/>
            <person name="Higgins S."/>
            <person name="Loffler F."/>
        </authorList>
    </citation>
    <scope>NUCLEOTIDE SEQUENCE</scope>
</reference>
<name>A0A645FDQ8_9ZZZZ</name>
<accession>A0A645FDQ8</accession>
<dbReference type="AlphaFoldDB" id="A0A645FDQ8"/>
<gene>
    <name evidence="1" type="ORF">SDC9_157929</name>
</gene>
<organism evidence="1">
    <name type="scientific">bioreactor metagenome</name>
    <dbReference type="NCBI Taxonomy" id="1076179"/>
    <lineage>
        <taxon>unclassified sequences</taxon>
        <taxon>metagenomes</taxon>
        <taxon>ecological metagenomes</taxon>
    </lineage>
</organism>
<protein>
    <submittedName>
        <fullName evidence="1">Uncharacterized protein</fullName>
    </submittedName>
</protein>